<dbReference type="EMBL" id="BOMN01000122">
    <property type="protein sequence ID" value="GIE25490.1"/>
    <property type="molecule type" value="Genomic_DNA"/>
</dbReference>
<keyword evidence="2" id="KW-1185">Reference proteome</keyword>
<comment type="caution">
    <text evidence="1">The sequence shown here is derived from an EMBL/GenBank/DDBJ whole genome shotgun (WGS) entry which is preliminary data.</text>
</comment>
<name>A0ABQ4A3R4_9ACTN</name>
<accession>A0ABQ4A3R4</accession>
<evidence type="ECO:0000313" key="2">
    <source>
        <dbReference type="Proteomes" id="UP000603200"/>
    </source>
</evidence>
<proteinExistence type="predicted"/>
<gene>
    <name evidence="1" type="ORF">Ahu01nite_085920</name>
</gene>
<dbReference type="Proteomes" id="UP000603200">
    <property type="component" value="Unassembled WGS sequence"/>
</dbReference>
<organism evidence="1 2">
    <name type="scientific">Winogradskya humida</name>
    <dbReference type="NCBI Taxonomy" id="113566"/>
    <lineage>
        <taxon>Bacteria</taxon>
        <taxon>Bacillati</taxon>
        <taxon>Actinomycetota</taxon>
        <taxon>Actinomycetes</taxon>
        <taxon>Micromonosporales</taxon>
        <taxon>Micromonosporaceae</taxon>
        <taxon>Winogradskya</taxon>
    </lineage>
</organism>
<reference evidence="1 2" key="1">
    <citation type="submission" date="2021-01" db="EMBL/GenBank/DDBJ databases">
        <title>Whole genome shotgun sequence of Actinoplanes humidus NBRC 14915.</title>
        <authorList>
            <person name="Komaki H."/>
            <person name="Tamura T."/>
        </authorList>
    </citation>
    <scope>NUCLEOTIDE SEQUENCE [LARGE SCALE GENOMIC DNA]</scope>
    <source>
        <strain evidence="1 2">NBRC 14915</strain>
    </source>
</reference>
<evidence type="ECO:0000313" key="1">
    <source>
        <dbReference type="EMBL" id="GIE25490.1"/>
    </source>
</evidence>
<sequence>MCPFSSRVYHSVLTPASTATSSRRNPGTLRLVPAGSPTCAGLSLARRLARKSRTSARVSFFVTPPRYEVPRRPRGSRFYPLDRRLNQELTSTLRLLRSAMSR</sequence>
<protein>
    <submittedName>
        <fullName evidence="1">Uncharacterized protein</fullName>
    </submittedName>
</protein>